<evidence type="ECO:0008006" key="2">
    <source>
        <dbReference type="Google" id="ProtNLM"/>
    </source>
</evidence>
<name>A0A0F9ERJ1_9ZZZZ</name>
<dbReference type="Gene3D" id="1.10.150.240">
    <property type="entry name" value="Putative phosphatase, domain 2"/>
    <property type="match status" value="1"/>
</dbReference>
<comment type="caution">
    <text evidence="1">The sequence shown here is derived from an EMBL/GenBank/DDBJ whole genome shotgun (WGS) entry which is preliminary data.</text>
</comment>
<accession>A0A0F9ERJ1</accession>
<dbReference type="GO" id="GO:0006281">
    <property type="term" value="P:DNA repair"/>
    <property type="evidence" value="ECO:0007669"/>
    <property type="project" value="TreeGrafter"/>
</dbReference>
<protein>
    <recommendedName>
        <fullName evidence="2">Phosphoglycolate phosphatase</fullName>
    </recommendedName>
</protein>
<dbReference type="Pfam" id="PF13419">
    <property type="entry name" value="HAD_2"/>
    <property type="match status" value="1"/>
</dbReference>
<dbReference type="GO" id="GO:0008967">
    <property type="term" value="F:phosphoglycolate phosphatase activity"/>
    <property type="evidence" value="ECO:0007669"/>
    <property type="project" value="TreeGrafter"/>
</dbReference>
<sequence>MLNNYDECFLNNDSLLRNKVKAVIFDFDGTIANTMPFLTELAVKLMTETYDISKNEAEKRYLETTGITFANQIELIFPNHPNNHEVVTTFESRKLEGVFAHPIFSEVMHTLKYFKNKGIKTFICSSTKQEIIAKYARLNKIDDLVDGLFGYKSDFGKGEQIDFVLQHYKLQPDEVVFIGDSLKDYDFAKDKKVDFIGLSRIFEKIEFQKKGLLNVSCLAELIKLFDQSEKYFNSFEKVKL</sequence>
<evidence type="ECO:0000313" key="1">
    <source>
        <dbReference type="EMBL" id="KKL76644.1"/>
    </source>
</evidence>
<dbReference type="GO" id="GO:0005829">
    <property type="term" value="C:cytosol"/>
    <property type="evidence" value="ECO:0007669"/>
    <property type="project" value="TreeGrafter"/>
</dbReference>
<dbReference type="InterPro" id="IPR041492">
    <property type="entry name" value="HAD_2"/>
</dbReference>
<dbReference type="PANTHER" id="PTHR43434">
    <property type="entry name" value="PHOSPHOGLYCOLATE PHOSPHATASE"/>
    <property type="match status" value="1"/>
</dbReference>
<dbReference type="InterPro" id="IPR036412">
    <property type="entry name" value="HAD-like_sf"/>
</dbReference>
<dbReference type="PANTHER" id="PTHR43434:SF1">
    <property type="entry name" value="PHOSPHOGLYCOLATE PHOSPHATASE"/>
    <property type="match status" value="1"/>
</dbReference>
<dbReference type="SUPFAM" id="SSF56784">
    <property type="entry name" value="HAD-like"/>
    <property type="match status" value="1"/>
</dbReference>
<dbReference type="Gene3D" id="3.40.50.1000">
    <property type="entry name" value="HAD superfamily/HAD-like"/>
    <property type="match status" value="1"/>
</dbReference>
<proteinExistence type="predicted"/>
<dbReference type="InterPro" id="IPR006439">
    <property type="entry name" value="HAD-SF_hydro_IA"/>
</dbReference>
<dbReference type="CDD" id="cd01427">
    <property type="entry name" value="HAD_like"/>
    <property type="match status" value="1"/>
</dbReference>
<reference evidence="1" key="1">
    <citation type="journal article" date="2015" name="Nature">
        <title>Complex archaea that bridge the gap between prokaryotes and eukaryotes.</title>
        <authorList>
            <person name="Spang A."/>
            <person name="Saw J.H."/>
            <person name="Jorgensen S.L."/>
            <person name="Zaremba-Niedzwiedzka K."/>
            <person name="Martijn J."/>
            <person name="Lind A.E."/>
            <person name="van Eijk R."/>
            <person name="Schleper C."/>
            <person name="Guy L."/>
            <person name="Ettema T.J."/>
        </authorList>
    </citation>
    <scope>NUCLEOTIDE SEQUENCE</scope>
</reference>
<organism evidence="1">
    <name type="scientific">marine sediment metagenome</name>
    <dbReference type="NCBI Taxonomy" id="412755"/>
    <lineage>
        <taxon>unclassified sequences</taxon>
        <taxon>metagenomes</taxon>
        <taxon>ecological metagenomes</taxon>
    </lineage>
</organism>
<dbReference type="InterPro" id="IPR023214">
    <property type="entry name" value="HAD_sf"/>
</dbReference>
<dbReference type="InterPro" id="IPR023198">
    <property type="entry name" value="PGP-like_dom2"/>
</dbReference>
<dbReference type="InterPro" id="IPR050155">
    <property type="entry name" value="HAD-like_hydrolase_sf"/>
</dbReference>
<dbReference type="SFLD" id="SFLDG01129">
    <property type="entry name" value="C1.5:_HAD__Beta-PGM__Phosphata"/>
    <property type="match status" value="1"/>
</dbReference>
<dbReference type="EMBL" id="LAZR01023980">
    <property type="protein sequence ID" value="KKL76644.1"/>
    <property type="molecule type" value="Genomic_DNA"/>
</dbReference>
<dbReference type="SFLD" id="SFLDS00003">
    <property type="entry name" value="Haloacid_Dehalogenase"/>
    <property type="match status" value="1"/>
</dbReference>
<dbReference type="PRINTS" id="PR00413">
    <property type="entry name" value="HADHALOGNASE"/>
</dbReference>
<dbReference type="AlphaFoldDB" id="A0A0F9ERJ1"/>
<gene>
    <name evidence="1" type="ORF">LCGC14_2042810</name>
</gene>